<dbReference type="AlphaFoldDB" id="A0A7W7QZ59"/>
<comment type="caution">
    <text evidence="1">The sequence shown here is derived from an EMBL/GenBank/DDBJ whole genome shotgun (WGS) entry which is preliminary data.</text>
</comment>
<dbReference type="Proteomes" id="UP000540506">
    <property type="component" value="Unassembled WGS sequence"/>
</dbReference>
<keyword evidence="2" id="KW-1185">Reference proteome</keyword>
<organism evidence="1 2">
    <name type="scientific">Kitasatospora kifunensis</name>
    <name type="common">Streptomyces kifunensis</name>
    <dbReference type="NCBI Taxonomy" id="58351"/>
    <lineage>
        <taxon>Bacteria</taxon>
        <taxon>Bacillati</taxon>
        <taxon>Actinomycetota</taxon>
        <taxon>Actinomycetes</taxon>
        <taxon>Kitasatosporales</taxon>
        <taxon>Streptomycetaceae</taxon>
        <taxon>Kitasatospora</taxon>
    </lineage>
</organism>
<evidence type="ECO:0000313" key="2">
    <source>
        <dbReference type="Proteomes" id="UP000540506"/>
    </source>
</evidence>
<reference evidence="1 2" key="1">
    <citation type="submission" date="2020-08" db="EMBL/GenBank/DDBJ databases">
        <title>Sequencing the genomes of 1000 actinobacteria strains.</title>
        <authorList>
            <person name="Klenk H.-P."/>
        </authorList>
    </citation>
    <scope>NUCLEOTIDE SEQUENCE [LARGE SCALE GENOMIC DNA]</scope>
    <source>
        <strain evidence="1 2">DSM 41654</strain>
    </source>
</reference>
<sequence>MAIKLAYPRRAYEPNGTIHAARINYGTYNLACSPDEQPDIDSIRAVVNTPTCPACATVTVLCSCGHEEAEHDARNQYCLKCERTGREDICRNYWATPVDTTPTPAVGV</sequence>
<evidence type="ECO:0000313" key="1">
    <source>
        <dbReference type="EMBL" id="MBB4922208.1"/>
    </source>
</evidence>
<gene>
    <name evidence="1" type="ORF">FHR34_001201</name>
</gene>
<protein>
    <submittedName>
        <fullName evidence="1">Uncharacterized protein</fullName>
    </submittedName>
</protein>
<dbReference type="RefSeq" id="WP_184934418.1">
    <property type="nucleotide sequence ID" value="NZ_JACHJV010000001.1"/>
</dbReference>
<name>A0A7W7QZ59_KITKI</name>
<dbReference type="EMBL" id="JACHJV010000001">
    <property type="protein sequence ID" value="MBB4922208.1"/>
    <property type="molecule type" value="Genomic_DNA"/>
</dbReference>
<accession>A0A7W7QZ59</accession>
<proteinExistence type="predicted"/>